<dbReference type="PANTHER" id="PTHR30086">
    <property type="entry name" value="ARGININE EXPORTER PROTEIN ARGO"/>
    <property type="match status" value="1"/>
</dbReference>
<dbReference type="RefSeq" id="WP_152809021.1">
    <property type="nucleotide sequence ID" value="NZ_WHNW01000002.1"/>
</dbReference>
<dbReference type="FunCoup" id="A0A6N7F176">
    <property type="interactions" value="76"/>
</dbReference>
<dbReference type="PANTHER" id="PTHR30086:SF20">
    <property type="entry name" value="ARGININE EXPORTER PROTEIN ARGO-RELATED"/>
    <property type="match status" value="1"/>
</dbReference>
<accession>A0A6N7F176</accession>
<evidence type="ECO:0000256" key="1">
    <source>
        <dbReference type="ARBA" id="ARBA00004651"/>
    </source>
</evidence>
<keyword evidence="5 6" id="KW-0472">Membrane</keyword>
<proteinExistence type="predicted"/>
<gene>
    <name evidence="7" type="ORF">GCU85_02500</name>
</gene>
<dbReference type="EMBL" id="WHNW01000002">
    <property type="protein sequence ID" value="MPV85606.1"/>
    <property type="molecule type" value="Genomic_DNA"/>
</dbReference>
<comment type="caution">
    <text evidence="7">The sequence shown here is derived from an EMBL/GenBank/DDBJ whole genome shotgun (WGS) entry which is preliminary data.</text>
</comment>
<dbReference type="GO" id="GO:0015171">
    <property type="term" value="F:amino acid transmembrane transporter activity"/>
    <property type="evidence" value="ECO:0007669"/>
    <property type="project" value="TreeGrafter"/>
</dbReference>
<keyword evidence="3 6" id="KW-0812">Transmembrane</keyword>
<feature type="transmembrane region" description="Helical" evidence="6">
    <location>
        <begin position="44"/>
        <end position="67"/>
    </location>
</feature>
<feature type="transmembrane region" description="Helical" evidence="6">
    <location>
        <begin position="149"/>
        <end position="174"/>
    </location>
</feature>
<dbReference type="InterPro" id="IPR001123">
    <property type="entry name" value="LeuE-type"/>
</dbReference>
<evidence type="ECO:0000313" key="8">
    <source>
        <dbReference type="Proteomes" id="UP000471298"/>
    </source>
</evidence>
<dbReference type="GO" id="GO:0005886">
    <property type="term" value="C:plasma membrane"/>
    <property type="evidence" value="ECO:0007669"/>
    <property type="project" value="UniProtKB-SubCell"/>
</dbReference>
<feature type="transmembrane region" description="Helical" evidence="6">
    <location>
        <begin position="12"/>
        <end position="32"/>
    </location>
</feature>
<keyword evidence="4 6" id="KW-1133">Transmembrane helix</keyword>
<comment type="subcellular location">
    <subcellularLocation>
        <location evidence="1">Cell membrane</location>
        <topology evidence="1">Multi-pass membrane protein</topology>
    </subcellularLocation>
</comment>
<evidence type="ECO:0000256" key="5">
    <source>
        <dbReference type="ARBA" id="ARBA00023136"/>
    </source>
</evidence>
<sequence>MLHLILDSALLQGFLLGGSLIVAIGAQNAFVLTQSLRAQHEWKVATVCALSDILLIAVGIAGVSVLVSQYPMLTQWIAGFGVVFLFVYGALSFRRMFFPQRMGTTTAAPMSAKKTIAIALGLTFLNPHVYLDTMLLIASIANARFPDTVWLFALGAMMASLVWFYGLTAFAKLLVPLFQRPLTWRILDGMIGCVMWLIAYSLLALLR</sequence>
<dbReference type="Proteomes" id="UP000471298">
    <property type="component" value="Unassembled WGS sequence"/>
</dbReference>
<protein>
    <submittedName>
        <fullName evidence="7">Amino acid transporter</fullName>
    </submittedName>
</protein>
<organism evidence="7 8">
    <name type="scientific">Ostreibacterium oceani</name>
    <dbReference type="NCBI Taxonomy" id="2654998"/>
    <lineage>
        <taxon>Bacteria</taxon>
        <taxon>Pseudomonadati</taxon>
        <taxon>Pseudomonadota</taxon>
        <taxon>Gammaproteobacteria</taxon>
        <taxon>Cardiobacteriales</taxon>
        <taxon>Ostreibacteriaceae</taxon>
        <taxon>Ostreibacterium</taxon>
    </lineage>
</organism>
<dbReference type="AlphaFoldDB" id="A0A6N7F176"/>
<evidence type="ECO:0000256" key="6">
    <source>
        <dbReference type="SAM" id="Phobius"/>
    </source>
</evidence>
<evidence type="ECO:0000256" key="3">
    <source>
        <dbReference type="ARBA" id="ARBA00022692"/>
    </source>
</evidence>
<name>A0A6N7F176_9GAMM</name>
<keyword evidence="2" id="KW-1003">Cell membrane</keyword>
<evidence type="ECO:0000313" key="7">
    <source>
        <dbReference type="EMBL" id="MPV85606.1"/>
    </source>
</evidence>
<reference evidence="7 8" key="1">
    <citation type="submission" date="2019-10" db="EMBL/GenBank/DDBJ databases">
        <title>Cardiobacteriales fam. a chemoheterotrophic member of the order Cardiobacteriales, and proposal of Cardiobacteriales fam. nov.</title>
        <authorList>
            <person name="Wang C."/>
        </authorList>
    </citation>
    <scope>NUCLEOTIDE SEQUENCE [LARGE SCALE GENOMIC DNA]</scope>
    <source>
        <strain evidence="7 8">ML27</strain>
    </source>
</reference>
<evidence type="ECO:0000256" key="2">
    <source>
        <dbReference type="ARBA" id="ARBA00022475"/>
    </source>
</evidence>
<feature type="transmembrane region" description="Helical" evidence="6">
    <location>
        <begin position="73"/>
        <end position="94"/>
    </location>
</feature>
<feature type="transmembrane region" description="Helical" evidence="6">
    <location>
        <begin position="186"/>
        <end position="206"/>
    </location>
</feature>
<keyword evidence="8" id="KW-1185">Reference proteome</keyword>
<dbReference type="Pfam" id="PF01810">
    <property type="entry name" value="LysE"/>
    <property type="match status" value="1"/>
</dbReference>
<dbReference type="InParanoid" id="A0A6N7F176"/>
<evidence type="ECO:0000256" key="4">
    <source>
        <dbReference type="ARBA" id="ARBA00022989"/>
    </source>
</evidence>